<sequence>MSESAATAGADAADIPVVILCGGMGTRLREASEHLPKPMVDIGGKPILWHIMKTYAHHGHRRFVLCLGYKSDTIKRYFLEYRLQASDFTLHLGGDNEPVVHESQVEEDWEITFVDTGVTTYTEARLARVANHLVDAERFMLTYGDGVADVDVSALLQHHLAAGRLATVTAVHPSSRYGEIKVDLESSSVTAFAEKPTDTAGWVNGGYFVFEREVLDKYVEDDPDSMLETSTLPRVTEQGQLSMFQHEGFWMGMDTFRDYKELNGLWDRGVAPWKVWA</sequence>
<comment type="caution">
    <text evidence="2">The sequence shown here is derived from an EMBL/GenBank/DDBJ whole genome shotgun (WGS) entry which is preliminary data.</text>
</comment>
<evidence type="ECO:0000259" key="1">
    <source>
        <dbReference type="Pfam" id="PF00483"/>
    </source>
</evidence>
<dbReference type="SUPFAM" id="SSF53448">
    <property type="entry name" value="Nucleotide-diphospho-sugar transferases"/>
    <property type="match status" value="1"/>
</dbReference>
<evidence type="ECO:0000313" key="3">
    <source>
        <dbReference type="Proteomes" id="UP000293638"/>
    </source>
</evidence>
<dbReference type="PANTHER" id="PTHR47183">
    <property type="entry name" value="GLUCOSE-1-PHOSPHATE CYTIDYLYLTRANSFERASE-RELATED"/>
    <property type="match status" value="1"/>
</dbReference>
<proteinExistence type="predicted"/>
<dbReference type="InterPro" id="IPR046981">
    <property type="entry name" value="G1P_cyt_trans"/>
</dbReference>
<reference evidence="2 3" key="1">
    <citation type="submission" date="2019-02" db="EMBL/GenBank/DDBJ databases">
        <title>Genomic Encyclopedia of Type Strains, Phase IV (KMG-IV): sequencing the most valuable type-strain genomes for metagenomic binning, comparative biology and taxonomic classification.</title>
        <authorList>
            <person name="Goeker M."/>
        </authorList>
    </citation>
    <scope>NUCLEOTIDE SEQUENCE [LARGE SCALE GENOMIC DNA]</scope>
    <source>
        <strain evidence="2 3">DSM 45622</strain>
    </source>
</reference>
<dbReference type="Pfam" id="PF00483">
    <property type="entry name" value="NTP_transferase"/>
    <property type="match status" value="1"/>
</dbReference>
<gene>
    <name evidence="2" type="ORF">EV189_2822</name>
</gene>
<name>A0A4Q7NPY9_9ACTN</name>
<feature type="domain" description="Nucleotidyl transferase" evidence="1">
    <location>
        <begin position="18"/>
        <end position="262"/>
    </location>
</feature>
<organism evidence="2 3">
    <name type="scientific">Motilibacter rhizosphaerae</name>
    <dbReference type="NCBI Taxonomy" id="598652"/>
    <lineage>
        <taxon>Bacteria</taxon>
        <taxon>Bacillati</taxon>
        <taxon>Actinomycetota</taxon>
        <taxon>Actinomycetes</taxon>
        <taxon>Motilibacterales</taxon>
        <taxon>Motilibacteraceae</taxon>
        <taxon>Motilibacter</taxon>
    </lineage>
</organism>
<evidence type="ECO:0000313" key="2">
    <source>
        <dbReference type="EMBL" id="RZS87394.1"/>
    </source>
</evidence>
<dbReference type="RefSeq" id="WP_231116379.1">
    <property type="nucleotide sequence ID" value="NZ_SGXD01000003.1"/>
</dbReference>
<dbReference type="InterPro" id="IPR013446">
    <property type="entry name" value="G1P_cyt_trans-like"/>
</dbReference>
<dbReference type="AlphaFoldDB" id="A0A4Q7NPY9"/>
<dbReference type="InterPro" id="IPR029044">
    <property type="entry name" value="Nucleotide-diphossugar_trans"/>
</dbReference>
<keyword evidence="3" id="KW-1185">Reference proteome</keyword>
<dbReference type="NCBIfam" id="TIGR02623">
    <property type="entry name" value="G1P_cyt_trans"/>
    <property type="match status" value="1"/>
</dbReference>
<dbReference type="Proteomes" id="UP000293638">
    <property type="component" value="Unassembled WGS sequence"/>
</dbReference>
<dbReference type="PANTHER" id="PTHR47183:SF1">
    <property type="entry name" value="GLUCOSE-1-PHOSPHATE CYTIDYLYLTRANSFERASE"/>
    <property type="match status" value="1"/>
</dbReference>
<protein>
    <submittedName>
        <fullName evidence="2">Glucose-1-phosphate cytidylyltransferase</fullName>
    </submittedName>
</protein>
<dbReference type="InterPro" id="IPR005835">
    <property type="entry name" value="NTP_transferase_dom"/>
</dbReference>
<accession>A0A4Q7NPY9</accession>
<dbReference type="EMBL" id="SGXD01000003">
    <property type="protein sequence ID" value="RZS87394.1"/>
    <property type="molecule type" value="Genomic_DNA"/>
</dbReference>
<dbReference type="GO" id="GO:0047343">
    <property type="term" value="F:glucose-1-phosphate cytidylyltransferase activity"/>
    <property type="evidence" value="ECO:0007669"/>
    <property type="project" value="InterPro"/>
</dbReference>
<keyword evidence="2" id="KW-0548">Nucleotidyltransferase</keyword>
<dbReference type="Gene3D" id="3.90.550.10">
    <property type="entry name" value="Spore Coat Polysaccharide Biosynthesis Protein SpsA, Chain A"/>
    <property type="match status" value="1"/>
</dbReference>
<dbReference type="GO" id="GO:0009243">
    <property type="term" value="P:O antigen biosynthetic process"/>
    <property type="evidence" value="ECO:0007669"/>
    <property type="project" value="InterPro"/>
</dbReference>
<dbReference type="CDD" id="cd02524">
    <property type="entry name" value="G1P_cytidylyltransferase"/>
    <property type="match status" value="1"/>
</dbReference>
<keyword evidence="2" id="KW-0808">Transferase</keyword>